<evidence type="ECO:0000259" key="9">
    <source>
        <dbReference type="PROSITE" id="PS50893"/>
    </source>
</evidence>
<dbReference type="Gene3D" id="3.40.50.300">
    <property type="entry name" value="P-loop containing nucleotide triphosphate hydrolases"/>
    <property type="match status" value="1"/>
</dbReference>
<evidence type="ECO:0000313" key="12">
    <source>
        <dbReference type="Proteomes" id="UP001566476"/>
    </source>
</evidence>
<keyword evidence="6 8" id="KW-0472">Membrane</keyword>
<dbReference type="InterPro" id="IPR003439">
    <property type="entry name" value="ABC_transporter-like_ATP-bd"/>
</dbReference>
<evidence type="ECO:0000256" key="8">
    <source>
        <dbReference type="SAM" id="Phobius"/>
    </source>
</evidence>
<dbReference type="RefSeq" id="WP_370719511.1">
    <property type="nucleotide sequence ID" value="NZ_JBGGTQ010000006.1"/>
</dbReference>
<dbReference type="SUPFAM" id="SSF52540">
    <property type="entry name" value="P-loop containing nucleoside triphosphate hydrolases"/>
    <property type="match status" value="1"/>
</dbReference>
<protein>
    <submittedName>
        <fullName evidence="11">ABC transporter ATP-binding protein</fullName>
    </submittedName>
</protein>
<dbReference type="Gene3D" id="1.20.1560.10">
    <property type="entry name" value="ABC transporter type 1, transmembrane domain"/>
    <property type="match status" value="1"/>
</dbReference>
<name>A0ABV4I3L0_9ACTN</name>
<feature type="transmembrane region" description="Helical" evidence="8">
    <location>
        <begin position="81"/>
        <end position="102"/>
    </location>
</feature>
<evidence type="ECO:0000256" key="6">
    <source>
        <dbReference type="ARBA" id="ARBA00023136"/>
    </source>
</evidence>
<dbReference type="InterPro" id="IPR003593">
    <property type="entry name" value="AAA+_ATPase"/>
</dbReference>
<feature type="transmembrane region" description="Helical" evidence="8">
    <location>
        <begin position="171"/>
        <end position="202"/>
    </location>
</feature>
<dbReference type="SMART" id="SM00382">
    <property type="entry name" value="AAA"/>
    <property type="match status" value="1"/>
</dbReference>
<dbReference type="Proteomes" id="UP001566476">
    <property type="component" value="Unassembled WGS sequence"/>
</dbReference>
<feature type="domain" description="ABC transporter" evidence="9">
    <location>
        <begin position="368"/>
        <end position="603"/>
    </location>
</feature>
<feature type="compositionally biased region" description="Low complexity" evidence="7">
    <location>
        <begin position="12"/>
        <end position="26"/>
    </location>
</feature>
<accession>A0ABV4I3L0</accession>
<dbReference type="InterPro" id="IPR039421">
    <property type="entry name" value="Type_1_exporter"/>
</dbReference>
<proteinExistence type="predicted"/>
<keyword evidence="2 8" id="KW-0812">Transmembrane</keyword>
<evidence type="ECO:0000256" key="2">
    <source>
        <dbReference type="ARBA" id="ARBA00022692"/>
    </source>
</evidence>
<dbReference type="InterPro" id="IPR027417">
    <property type="entry name" value="P-loop_NTPase"/>
</dbReference>
<dbReference type="InterPro" id="IPR036640">
    <property type="entry name" value="ABC1_TM_sf"/>
</dbReference>
<dbReference type="InterPro" id="IPR017871">
    <property type="entry name" value="ABC_transporter-like_CS"/>
</dbReference>
<gene>
    <name evidence="11" type="ORF">AB2L28_13560</name>
</gene>
<comment type="subcellular location">
    <subcellularLocation>
        <location evidence="1">Cell membrane</location>
        <topology evidence="1">Multi-pass membrane protein</topology>
    </subcellularLocation>
</comment>
<evidence type="ECO:0000259" key="10">
    <source>
        <dbReference type="PROSITE" id="PS50929"/>
    </source>
</evidence>
<dbReference type="Pfam" id="PF00005">
    <property type="entry name" value="ABC_tran"/>
    <property type="match status" value="1"/>
</dbReference>
<dbReference type="PROSITE" id="PS00211">
    <property type="entry name" value="ABC_TRANSPORTER_1"/>
    <property type="match status" value="1"/>
</dbReference>
<dbReference type="InterPro" id="IPR011527">
    <property type="entry name" value="ABC1_TM_dom"/>
</dbReference>
<dbReference type="SUPFAM" id="SSF90123">
    <property type="entry name" value="ABC transporter transmembrane region"/>
    <property type="match status" value="1"/>
</dbReference>
<sequence>MRGDPGRDPSRPGRTGTTTTATAGGPDRPHRDEIARVLRLFRPHTRTLVVVAVLIACSAVAGVASPFLVREVVDVALPRGDLRLLAWLAAGLVGTVAVGTALDVVQGLLTTRVGQAVMHGLRVALYSHLQRMSLGFFARTRTGEVQSRIANDIGALQTVVTSTGADLVQNLATVVVTVVAMLALDWRLALFSFCVLPFSVWLNRRVGRLRRRTTAQRQRQLAGMSATVEETLSISGILLTRTTGRTPEVVERFTAQSDDVARLEVGSEMAGRWQWSLITLTMAAVPALTYLLGGWIRGTGTALSIGTLVALVTLQGQLFRPLGALLRIVVRLHASTALFTRVFEYLDTPVEVAERPGARTLPHPRGHVRFEDVSFGYTGADAPTVADVSLDVPAGTSLALVGATGSGKTTLGYLLARLYDVDTGAVRLDGVDVRDLTARSLSDAVGVVTQETSLLHASVADNLRFAAPDATDAELRRAARIAQVDDVISALPEGYDTVVGERGYRFSGGEKQRIALARTVLRDPPVLLLDEATSALDTRTERAMAAALAELSRGRTTITIAHRLSTVRDADQIAVLDHGRVVERGTHAELLAAGGRYAELVAADAERAGTGAGLVP</sequence>
<organism evidence="11 12">
    <name type="scientific">Kineococcus mangrovi</name>
    <dbReference type="NCBI Taxonomy" id="1660183"/>
    <lineage>
        <taxon>Bacteria</taxon>
        <taxon>Bacillati</taxon>
        <taxon>Actinomycetota</taxon>
        <taxon>Actinomycetes</taxon>
        <taxon>Kineosporiales</taxon>
        <taxon>Kineosporiaceae</taxon>
        <taxon>Kineococcus</taxon>
    </lineage>
</organism>
<feature type="transmembrane region" description="Helical" evidence="8">
    <location>
        <begin position="277"/>
        <end position="296"/>
    </location>
</feature>
<dbReference type="PANTHER" id="PTHR43394:SF1">
    <property type="entry name" value="ATP-BINDING CASSETTE SUB-FAMILY B MEMBER 10, MITOCHONDRIAL"/>
    <property type="match status" value="1"/>
</dbReference>
<feature type="compositionally biased region" description="Basic and acidic residues" evidence="7">
    <location>
        <begin position="1"/>
        <end position="11"/>
    </location>
</feature>
<dbReference type="PROSITE" id="PS50893">
    <property type="entry name" value="ABC_TRANSPORTER_2"/>
    <property type="match status" value="1"/>
</dbReference>
<evidence type="ECO:0000313" key="11">
    <source>
        <dbReference type="EMBL" id="MEZ0493263.1"/>
    </source>
</evidence>
<keyword evidence="12" id="KW-1185">Reference proteome</keyword>
<feature type="transmembrane region" description="Helical" evidence="8">
    <location>
        <begin position="302"/>
        <end position="319"/>
    </location>
</feature>
<keyword evidence="4 11" id="KW-0067">ATP-binding</keyword>
<dbReference type="Pfam" id="PF00664">
    <property type="entry name" value="ABC_membrane"/>
    <property type="match status" value="1"/>
</dbReference>
<evidence type="ECO:0000256" key="4">
    <source>
        <dbReference type="ARBA" id="ARBA00022840"/>
    </source>
</evidence>
<feature type="region of interest" description="Disordered" evidence="7">
    <location>
        <begin position="1"/>
        <end position="29"/>
    </location>
</feature>
<keyword evidence="5 8" id="KW-1133">Transmembrane helix</keyword>
<dbReference type="PANTHER" id="PTHR43394">
    <property type="entry name" value="ATP-DEPENDENT PERMEASE MDL1, MITOCHONDRIAL"/>
    <property type="match status" value="1"/>
</dbReference>
<dbReference type="GO" id="GO:0005524">
    <property type="term" value="F:ATP binding"/>
    <property type="evidence" value="ECO:0007669"/>
    <property type="project" value="UniProtKB-KW"/>
</dbReference>
<dbReference type="PROSITE" id="PS50929">
    <property type="entry name" value="ABC_TM1F"/>
    <property type="match status" value="1"/>
</dbReference>
<keyword evidence="3" id="KW-0547">Nucleotide-binding</keyword>
<evidence type="ECO:0000256" key="3">
    <source>
        <dbReference type="ARBA" id="ARBA00022741"/>
    </source>
</evidence>
<evidence type="ECO:0000256" key="5">
    <source>
        <dbReference type="ARBA" id="ARBA00022989"/>
    </source>
</evidence>
<evidence type="ECO:0000256" key="7">
    <source>
        <dbReference type="SAM" id="MobiDB-lite"/>
    </source>
</evidence>
<dbReference type="EMBL" id="JBGGTQ010000006">
    <property type="protein sequence ID" value="MEZ0493263.1"/>
    <property type="molecule type" value="Genomic_DNA"/>
</dbReference>
<dbReference type="CDD" id="cd18550">
    <property type="entry name" value="ABC_6TM_exporter_like"/>
    <property type="match status" value="1"/>
</dbReference>
<evidence type="ECO:0000256" key="1">
    <source>
        <dbReference type="ARBA" id="ARBA00004651"/>
    </source>
</evidence>
<feature type="transmembrane region" description="Helical" evidence="8">
    <location>
        <begin position="48"/>
        <end position="69"/>
    </location>
</feature>
<reference evidence="11 12" key="1">
    <citation type="submission" date="2024-07" db="EMBL/GenBank/DDBJ databases">
        <authorList>
            <person name="Thanompreechachai J."/>
            <person name="Duangmal K."/>
        </authorList>
    </citation>
    <scope>NUCLEOTIDE SEQUENCE [LARGE SCALE GENOMIC DNA]</scope>
    <source>
        <strain evidence="11 12">TBRC 1896</strain>
    </source>
</reference>
<comment type="caution">
    <text evidence="11">The sequence shown here is derived from an EMBL/GenBank/DDBJ whole genome shotgun (WGS) entry which is preliminary data.</text>
</comment>
<feature type="domain" description="ABC transmembrane type-1" evidence="10">
    <location>
        <begin position="49"/>
        <end position="334"/>
    </location>
</feature>